<dbReference type="Proteomes" id="UP000636793">
    <property type="component" value="Unassembled WGS sequence"/>
</dbReference>
<dbReference type="InterPro" id="IPR006094">
    <property type="entry name" value="Oxid_FAD_bind_N"/>
</dbReference>
<dbReference type="NCBIfam" id="TIGR00179">
    <property type="entry name" value="murB"/>
    <property type="match status" value="1"/>
</dbReference>
<dbReference type="InterPro" id="IPR016167">
    <property type="entry name" value="FAD-bd_PCMH_sub1"/>
</dbReference>
<dbReference type="GO" id="GO:0008762">
    <property type="term" value="F:UDP-N-acetylmuramate dehydrogenase activity"/>
    <property type="evidence" value="ECO:0007669"/>
    <property type="project" value="UniProtKB-UniRule"/>
</dbReference>
<keyword evidence="13 17" id="KW-0560">Oxidoreductase</keyword>
<dbReference type="GO" id="GO:0009252">
    <property type="term" value="P:peptidoglycan biosynthetic process"/>
    <property type="evidence" value="ECO:0007669"/>
    <property type="project" value="UniProtKB-UniRule"/>
</dbReference>
<keyword evidence="6 17" id="KW-0963">Cytoplasm</keyword>
<protein>
    <recommendedName>
        <fullName evidence="17">UDP-N-acetylenolpyruvoylglucosamine reductase</fullName>
        <ecNumber evidence="17">1.3.1.98</ecNumber>
    </recommendedName>
    <alternativeName>
        <fullName evidence="17">UDP-N-acetylmuramate dehydrogenase</fullName>
    </alternativeName>
</protein>
<reference evidence="20" key="1">
    <citation type="journal article" date="2014" name="Int. J. Syst. Evol. Microbiol.">
        <title>Complete genome sequence of Corynebacterium casei LMG S-19264T (=DSM 44701T), isolated from a smear-ripened cheese.</title>
        <authorList>
            <consortium name="US DOE Joint Genome Institute (JGI-PGF)"/>
            <person name="Walter F."/>
            <person name="Albersmeier A."/>
            <person name="Kalinowski J."/>
            <person name="Ruckert C."/>
        </authorList>
    </citation>
    <scope>NUCLEOTIDE SEQUENCE</scope>
    <source>
        <strain evidence="20">CGMCC 1.15085</strain>
    </source>
</reference>
<dbReference type="InterPro" id="IPR003170">
    <property type="entry name" value="MurB"/>
</dbReference>
<dbReference type="GO" id="GO:0071555">
    <property type="term" value="P:cell wall organization"/>
    <property type="evidence" value="ECO:0007669"/>
    <property type="project" value="UniProtKB-KW"/>
</dbReference>
<dbReference type="Pfam" id="PF02873">
    <property type="entry name" value="MurB_C"/>
    <property type="match status" value="1"/>
</dbReference>
<evidence type="ECO:0000256" key="8">
    <source>
        <dbReference type="ARBA" id="ARBA00022630"/>
    </source>
</evidence>
<dbReference type="InterPro" id="IPR011601">
    <property type="entry name" value="MurB_C"/>
</dbReference>
<feature type="region of interest" description="Disordered" evidence="18">
    <location>
        <begin position="272"/>
        <end position="307"/>
    </location>
</feature>
<comment type="similarity">
    <text evidence="5 17">Belongs to the MurB family.</text>
</comment>
<dbReference type="SUPFAM" id="SSF56194">
    <property type="entry name" value="Uridine diphospho-N-Acetylenolpyruvylglucosamine reductase, MurB, C-terminal domain"/>
    <property type="match status" value="1"/>
</dbReference>
<keyword evidence="8 17" id="KW-0285">Flavoprotein</keyword>
<dbReference type="Gene3D" id="3.30.465.10">
    <property type="match status" value="1"/>
</dbReference>
<evidence type="ECO:0000256" key="12">
    <source>
        <dbReference type="ARBA" id="ARBA00022984"/>
    </source>
</evidence>
<comment type="cofactor">
    <cofactor evidence="1 17">
        <name>FAD</name>
        <dbReference type="ChEBI" id="CHEBI:57692"/>
    </cofactor>
</comment>
<evidence type="ECO:0000259" key="19">
    <source>
        <dbReference type="PROSITE" id="PS51387"/>
    </source>
</evidence>
<accession>A0A916T4K0</accession>
<keyword evidence="14 17" id="KW-0131">Cell cycle</keyword>
<dbReference type="AlphaFoldDB" id="A0A916T4K0"/>
<dbReference type="InterPro" id="IPR036635">
    <property type="entry name" value="MurB_C_sf"/>
</dbReference>
<keyword evidence="10 17" id="KW-0521">NADP</keyword>
<dbReference type="EMBL" id="BMHI01000003">
    <property type="protein sequence ID" value="GGB27889.1"/>
    <property type="molecule type" value="Genomic_DNA"/>
</dbReference>
<evidence type="ECO:0000313" key="20">
    <source>
        <dbReference type="EMBL" id="GGB27889.1"/>
    </source>
</evidence>
<keyword evidence="9 17" id="KW-0274">FAD</keyword>
<evidence type="ECO:0000256" key="2">
    <source>
        <dbReference type="ARBA" id="ARBA00003921"/>
    </source>
</evidence>
<feature type="active site" evidence="17">
    <location>
        <position position="374"/>
    </location>
</feature>
<comment type="function">
    <text evidence="2 17">Cell wall formation.</text>
</comment>
<evidence type="ECO:0000256" key="6">
    <source>
        <dbReference type="ARBA" id="ARBA00022490"/>
    </source>
</evidence>
<dbReference type="Gene3D" id="3.90.78.10">
    <property type="entry name" value="UDP-N-acetylenolpyruvoylglucosamine reductase, C-terminal domain"/>
    <property type="match status" value="1"/>
</dbReference>
<evidence type="ECO:0000256" key="11">
    <source>
        <dbReference type="ARBA" id="ARBA00022960"/>
    </source>
</evidence>
<evidence type="ECO:0000256" key="10">
    <source>
        <dbReference type="ARBA" id="ARBA00022857"/>
    </source>
</evidence>
<feature type="domain" description="FAD-binding PCMH-type" evidence="19">
    <location>
        <begin position="16"/>
        <end position="193"/>
    </location>
</feature>
<keyword evidence="7 17" id="KW-0132">Cell division</keyword>
<proteinExistence type="inferred from homology"/>
<dbReference type="GO" id="GO:0071949">
    <property type="term" value="F:FAD binding"/>
    <property type="evidence" value="ECO:0007669"/>
    <property type="project" value="InterPro"/>
</dbReference>
<evidence type="ECO:0000256" key="4">
    <source>
        <dbReference type="ARBA" id="ARBA00004752"/>
    </source>
</evidence>
<dbReference type="PANTHER" id="PTHR21071:SF4">
    <property type="entry name" value="UDP-N-ACETYLENOLPYRUVOYLGLUCOSAMINE REDUCTASE"/>
    <property type="match status" value="1"/>
</dbReference>
<keyword evidence="15 17" id="KW-0961">Cell wall biogenesis/degradation</keyword>
<dbReference type="InterPro" id="IPR036318">
    <property type="entry name" value="FAD-bd_PCMH-like_sf"/>
</dbReference>
<evidence type="ECO:0000256" key="5">
    <source>
        <dbReference type="ARBA" id="ARBA00010485"/>
    </source>
</evidence>
<evidence type="ECO:0000256" key="9">
    <source>
        <dbReference type="ARBA" id="ARBA00022827"/>
    </source>
</evidence>
<evidence type="ECO:0000256" key="3">
    <source>
        <dbReference type="ARBA" id="ARBA00004496"/>
    </source>
</evidence>
<evidence type="ECO:0000256" key="16">
    <source>
        <dbReference type="ARBA" id="ARBA00048914"/>
    </source>
</evidence>
<dbReference type="NCBIfam" id="NF010478">
    <property type="entry name" value="PRK13903.1"/>
    <property type="match status" value="1"/>
</dbReference>
<gene>
    <name evidence="17 20" type="primary">murB</name>
    <name evidence="20" type="ORF">GCM10011492_17650</name>
</gene>
<evidence type="ECO:0000256" key="18">
    <source>
        <dbReference type="SAM" id="MobiDB-lite"/>
    </source>
</evidence>
<evidence type="ECO:0000256" key="13">
    <source>
        <dbReference type="ARBA" id="ARBA00023002"/>
    </source>
</evidence>
<evidence type="ECO:0000256" key="15">
    <source>
        <dbReference type="ARBA" id="ARBA00023316"/>
    </source>
</evidence>
<dbReference type="GO" id="GO:0005829">
    <property type="term" value="C:cytosol"/>
    <property type="evidence" value="ECO:0007669"/>
    <property type="project" value="TreeGrafter"/>
</dbReference>
<dbReference type="PANTHER" id="PTHR21071">
    <property type="entry name" value="UDP-N-ACETYLENOLPYRUVOYLGLUCOSAMINE REDUCTASE"/>
    <property type="match status" value="1"/>
</dbReference>
<dbReference type="PROSITE" id="PS51387">
    <property type="entry name" value="FAD_PCMH"/>
    <property type="match status" value="1"/>
</dbReference>
<keyword evidence="12 17" id="KW-0573">Peptidoglycan synthesis</keyword>
<sequence>MREANGVDLAPLTTMRVGGPAARFMVAETPDEIVDVVREVDDADEPLLVLSGGSNMVIADDGFPGTVLRIANSGIDVESADDCGGVHVRVAAGEEWDDFVARCCAEGWSGVEALSGIPGLTGATPVQNVGAYGQEVAQTIASVRTWDRQDQQVRTFANADCEFAYRHSLFKGSSFRGGGRYVVLDVLFALRPTELSQPVGYEALAKGLGVDLGARVPLGDAREAVLEQRRRRGMVLDADDHDTWSCGSFFTNPIISASAYDELSRVAAERLGTDAPAPPHWPTEESTPRSSPPLRSPDTSRGPRGTGVKTSAAWLIQHAGFDKGHGMPGPAALSTKHPLAITNRGDAKASDVADLAREVRDGVRDAFGVTLVNEPIFVGHEL</sequence>
<organism evidence="20 21">
    <name type="scientific">Flexivirga endophytica</name>
    <dbReference type="NCBI Taxonomy" id="1849103"/>
    <lineage>
        <taxon>Bacteria</taxon>
        <taxon>Bacillati</taxon>
        <taxon>Actinomycetota</taxon>
        <taxon>Actinomycetes</taxon>
        <taxon>Micrococcales</taxon>
        <taxon>Dermacoccaceae</taxon>
        <taxon>Flexivirga</taxon>
    </lineage>
</organism>
<comment type="caution">
    <text evidence="20">The sequence shown here is derived from an EMBL/GenBank/DDBJ whole genome shotgun (WGS) entry which is preliminary data.</text>
</comment>
<evidence type="ECO:0000256" key="17">
    <source>
        <dbReference type="HAMAP-Rule" id="MF_00037"/>
    </source>
</evidence>
<keyword evidence="11 17" id="KW-0133">Cell shape</keyword>
<feature type="active site" description="Proton donor" evidence="17">
    <location>
        <position position="248"/>
    </location>
</feature>
<dbReference type="EC" id="1.3.1.98" evidence="17"/>
<keyword evidence="21" id="KW-1185">Reference proteome</keyword>
<comment type="subcellular location">
    <subcellularLocation>
        <location evidence="3 17">Cytoplasm</location>
    </subcellularLocation>
</comment>
<evidence type="ECO:0000256" key="1">
    <source>
        <dbReference type="ARBA" id="ARBA00001974"/>
    </source>
</evidence>
<dbReference type="RefSeq" id="WP_188836659.1">
    <property type="nucleotide sequence ID" value="NZ_BMHI01000003.1"/>
</dbReference>
<dbReference type="GO" id="GO:0008360">
    <property type="term" value="P:regulation of cell shape"/>
    <property type="evidence" value="ECO:0007669"/>
    <property type="project" value="UniProtKB-KW"/>
</dbReference>
<dbReference type="SUPFAM" id="SSF56176">
    <property type="entry name" value="FAD-binding/transporter-associated domain-like"/>
    <property type="match status" value="1"/>
</dbReference>
<reference evidence="20" key="2">
    <citation type="submission" date="2020-09" db="EMBL/GenBank/DDBJ databases">
        <authorList>
            <person name="Sun Q."/>
            <person name="Zhou Y."/>
        </authorList>
    </citation>
    <scope>NUCLEOTIDE SEQUENCE</scope>
    <source>
        <strain evidence="20">CGMCC 1.15085</strain>
    </source>
</reference>
<evidence type="ECO:0000256" key="7">
    <source>
        <dbReference type="ARBA" id="ARBA00022618"/>
    </source>
</evidence>
<name>A0A916T4K0_9MICO</name>
<dbReference type="InterPro" id="IPR016169">
    <property type="entry name" value="FAD-bd_PCMH_sub2"/>
</dbReference>
<dbReference type="Gene3D" id="3.30.43.10">
    <property type="entry name" value="Uridine Diphospho-n-acetylenolpyruvylglucosamine Reductase, domain 2"/>
    <property type="match status" value="1"/>
</dbReference>
<evidence type="ECO:0000256" key="14">
    <source>
        <dbReference type="ARBA" id="ARBA00023306"/>
    </source>
</evidence>
<comment type="catalytic activity">
    <reaction evidence="16 17">
        <text>UDP-N-acetyl-alpha-D-muramate + NADP(+) = UDP-N-acetyl-3-O-(1-carboxyvinyl)-alpha-D-glucosamine + NADPH + H(+)</text>
        <dbReference type="Rhea" id="RHEA:12248"/>
        <dbReference type="ChEBI" id="CHEBI:15378"/>
        <dbReference type="ChEBI" id="CHEBI:57783"/>
        <dbReference type="ChEBI" id="CHEBI:58349"/>
        <dbReference type="ChEBI" id="CHEBI:68483"/>
        <dbReference type="ChEBI" id="CHEBI:70757"/>
        <dbReference type="EC" id="1.3.1.98"/>
    </reaction>
</comment>
<dbReference type="InterPro" id="IPR016166">
    <property type="entry name" value="FAD-bd_PCMH"/>
</dbReference>
<comment type="pathway">
    <text evidence="4 17">Cell wall biogenesis; peptidoglycan biosynthesis.</text>
</comment>
<dbReference type="HAMAP" id="MF_00037">
    <property type="entry name" value="MurB"/>
    <property type="match status" value="1"/>
</dbReference>
<evidence type="ECO:0000313" key="21">
    <source>
        <dbReference type="Proteomes" id="UP000636793"/>
    </source>
</evidence>
<dbReference type="GO" id="GO:0051301">
    <property type="term" value="P:cell division"/>
    <property type="evidence" value="ECO:0007669"/>
    <property type="project" value="UniProtKB-KW"/>
</dbReference>
<feature type="active site" evidence="17">
    <location>
        <position position="166"/>
    </location>
</feature>
<dbReference type="Pfam" id="PF01565">
    <property type="entry name" value="FAD_binding_4"/>
    <property type="match status" value="1"/>
</dbReference>